<dbReference type="Proteomes" id="UP000383932">
    <property type="component" value="Unassembled WGS sequence"/>
</dbReference>
<feature type="domain" description="Nudix hydrolase" evidence="11">
    <location>
        <begin position="1043"/>
        <end position="1170"/>
    </location>
</feature>
<dbReference type="SUPFAM" id="SSF52025">
    <property type="entry name" value="PA domain"/>
    <property type="match status" value="1"/>
</dbReference>
<evidence type="ECO:0000313" key="13">
    <source>
        <dbReference type="Proteomes" id="UP000383932"/>
    </source>
</evidence>
<comment type="similarity">
    <text evidence="4">Belongs to the peptidase M28 family. M28B subfamily.</text>
</comment>
<dbReference type="InterPro" id="IPR044099">
    <property type="entry name" value="Dcp2_NUDIX"/>
</dbReference>
<feature type="compositionally biased region" description="Polar residues" evidence="10">
    <location>
        <begin position="1409"/>
        <end position="1429"/>
    </location>
</feature>
<feature type="region of interest" description="Disordered" evidence="10">
    <location>
        <begin position="909"/>
        <end position="938"/>
    </location>
</feature>
<dbReference type="GO" id="GO:0000290">
    <property type="term" value="P:deadenylation-dependent decapping of nuclear-transcribed mRNA"/>
    <property type="evidence" value="ECO:0007669"/>
    <property type="project" value="InterPro"/>
</dbReference>
<evidence type="ECO:0000256" key="1">
    <source>
        <dbReference type="ARBA" id="ARBA00001936"/>
    </source>
</evidence>
<evidence type="ECO:0000256" key="6">
    <source>
        <dbReference type="ARBA" id="ARBA00022723"/>
    </source>
</evidence>
<dbReference type="SUPFAM" id="SSF140586">
    <property type="entry name" value="Dcp2 domain-like"/>
    <property type="match status" value="1"/>
</dbReference>
<dbReference type="Pfam" id="PF04389">
    <property type="entry name" value="Peptidase_M28"/>
    <property type="match status" value="1"/>
</dbReference>
<dbReference type="Gene3D" id="3.40.630.10">
    <property type="entry name" value="Zn peptidases"/>
    <property type="match status" value="1"/>
</dbReference>
<dbReference type="InterPro" id="IPR039373">
    <property type="entry name" value="Peptidase_M28B"/>
</dbReference>
<dbReference type="Gene3D" id="1.20.930.40">
    <property type="entry name" value="Transferrin receptor-like, dimerisation domain"/>
    <property type="match status" value="1"/>
</dbReference>
<comment type="subcellular location">
    <subcellularLocation>
        <location evidence="2">Cytoplasm</location>
    </subcellularLocation>
</comment>
<evidence type="ECO:0000256" key="8">
    <source>
        <dbReference type="ARBA" id="ARBA00022884"/>
    </source>
</evidence>
<dbReference type="CDD" id="cd03672">
    <property type="entry name" value="NUDIX_Dcp2p_Nudt20"/>
    <property type="match status" value="1"/>
</dbReference>
<comment type="cofactor">
    <cofactor evidence="1">
        <name>Mn(2+)</name>
        <dbReference type="ChEBI" id="CHEBI:29035"/>
    </cofactor>
</comment>
<evidence type="ECO:0000256" key="5">
    <source>
        <dbReference type="ARBA" id="ARBA00022490"/>
    </source>
</evidence>
<feature type="compositionally biased region" description="Polar residues" evidence="10">
    <location>
        <begin position="909"/>
        <end position="926"/>
    </location>
</feature>
<gene>
    <name evidence="12" type="ORF">CTheo_3157</name>
</gene>
<feature type="region of interest" description="Disordered" evidence="10">
    <location>
        <begin position="1677"/>
        <end position="1696"/>
    </location>
</feature>
<evidence type="ECO:0000256" key="9">
    <source>
        <dbReference type="ARBA" id="ARBA00023211"/>
    </source>
</evidence>
<dbReference type="Pfam" id="PF00293">
    <property type="entry name" value="NUDIX"/>
    <property type="match status" value="1"/>
</dbReference>
<organism evidence="12 13">
    <name type="scientific">Ceratobasidium theobromae</name>
    <dbReference type="NCBI Taxonomy" id="1582974"/>
    <lineage>
        <taxon>Eukaryota</taxon>
        <taxon>Fungi</taxon>
        <taxon>Dikarya</taxon>
        <taxon>Basidiomycota</taxon>
        <taxon>Agaricomycotina</taxon>
        <taxon>Agaricomycetes</taxon>
        <taxon>Cantharellales</taxon>
        <taxon>Ceratobasidiaceae</taxon>
        <taxon>Ceratobasidium</taxon>
    </lineage>
</organism>
<dbReference type="InterPro" id="IPR000086">
    <property type="entry name" value="NUDIX_hydrolase_dom"/>
</dbReference>
<name>A0A5N5QP41_9AGAM</name>
<dbReference type="GO" id="GO:0000184">
    <property type="term" value="P:nuclear-transcribed mRNA catabolic process, nonsense-mediated decay"/>
    <property type="evidence" value="ECO:0007669"/>
    <property type="project" value="InterPro"/>
</dbReference>
<feature type="region of interest" description="Disordered" evidence="10">
    <location>
        <begin position="1220"/>
        <end position="1304"/>
    </location>
</feature>
<sequence length="1696" mass="186709">MATMSSEKALKDHTELPPPAATPRFRYPHRLRNALALTAACGLVYLGISSWNVHKNIKHVDPLVSTSDAIHQRNKGFGFDAKKSEHIYLSVPTAESAITVSRIWTEKPHLAGSANDYYSSIQQLEVFRKHFGIKSSKKTLPVYDAGSPQSRQAVLSMVNLTEPTAWVDTYYPLLNTPAERKLEILGNDGSILWSADVEEKPAEGDPAGKWYDTIGAWHGLSKGGDVQGKLVHVGYGRKQDFEDLIAAGHNLTGTIALVRYGGVFRGLKVKAAQEAGAIGCIIYSDPRDNGAVTVKNGYKYWPDGPALNPHSVQRGSVQFLSMYPGDPTTPGTPAYPDANRTEGVNIPSIPSLPISWANAQMLLKELDVSGSIFSNRNVRLLNNVKNAITPVWNTMAVIPGHIRNEVVVVGNHRDAWVLGAGDPTSGTVAMHEITKGIGELLKKGWKPLRTIVFASWDAEEYGLIGSTEWGEDFAGGILFLRSYAQLSYFGLVDWIQEHVVAYLNVDMAASGDRFSLYGSPSLAHVLRQAAIDIPHPNDANRTLWDAREDTGPFTGPIDKDALEVQQEVEAVKSISGTGVAPLGSGSDYTVFLQRLGIASSDESFSGTPESAVYHYHSIWDSHTWMMKYGDPGFSRHVAIAKHMGLVLLRVADSVILPLNTTQYALELENYLDRVAELSTQMCDAPDFAGLRHAVRKLKKASRRLDHRKAHAERRLKHTLKKLSRHHHKDCACRKFAKARAWVKKVFGVHEEEKAPYPQKWPEGAHVTPRIGRLPAWAEEQQDPKQGYHHRRHHHHHRGRDHHHKYCHKEHKRLRKLIRAVEDVQAVNKKLSTFEQGFISEEGIRDREWYRHLGVAPGKWLGYGATTLPALTEAITIEKNATLAAYEAERLTFRSSRYYRLRQYVAHATQGHSTAPTTMSTETPHTMSAQSSASASSDPPLQGLVPGAFSFKNATLGDVWEDLSSRFILNVPDEELATVERICFQVEQAHWFYEDFVRDENPDLPSLPLKKFSQQLFAACPLLRKWSASQEHEQAFQEFMRYKTRVPVCGCIMLNPTLDKCVLVKGWKASSGWGFPKGKINEDEEEYDCAVRETLEETGFDVTPLLDRRIFVKNTLKEQQLTLYIVPDVPEDTVFQTRTRKEISKIEWFKLSDLPTWKKNRTVVPNSKFYLISPFVGQLKAFVSERKRQRKAVRKSGRTSAIPNQQSVSYPSQYQADLELEGASPFRPNARPHERYDADLTMEAKPTGLWDDVEAEPTKPRSLAVHVGHDSESSSQNSSTTNALTSGSSAHASAVEPITPSSDVPYGSNLHVQGVGIGLSSDSPHLTRLLQGLSLSAAAVEPPQILANNTDSKMSIATPVLSAGTQSDDQKRPPPTKSIFDFVSPFDALASPASKPEPISTPTPPLPPIASQTKRANPSSNRHTPVTSTPPAGPLSKAPAPPTAFADLGLVPASLTSKSPILHKRVAATPQPYTISSGLPQPVATPIPADSGTYPVDRHRKQLALLESIAGDADRLMTPAQTPLMSSRTPAAQFLNYLPGNFQATPDRQQYHVGIATGAPRPVLPPSPLYSRPTQPRMAGPEPNVHKGHLLTMLSNPTSSATPMPLPGPPNIQPYPQAMYHNTIPHPHPQFGPNPTPAPMSGSYGAPTFPMQPQYAPPAPNQLNGGFPSGASLLTIFNTNNSSAHPQGHPYPTPGLS</sequence>
<dbReference type="InterPro" id="IPR046450">
    <property type="entry name" value="PA_dom_sf"/>
</dbReference>
<feature type="region of interest" description="Disordered" evidence="10">
    <location>
        <begin position="779"/>
        <end position="805"/>
    </location>
</feature>
<dbReference type="InterPro" id="IPR007365">
    <property type="entry name" value="TFR-like_dimer_dom"/>
</dbReference>
<keyword evidence="7" id="KW-0378">Hydrolase</keyword>
<dbReference type="PANTHER" id="PTHR10404:SF46">
    <property type="entry name" value="VACUOLAR PROTEIN SORTING-ASSOCIATED PROTEIN 70"/>
    <property type="match status" value="1"/>
</dbReference>
<dbReference type="SUPFAM" id="SSF53187">
    <property type="entry name" value="Zn-dependent exopeptidases"/>
    <property type="match status" value="1"/>
</dbReference>
<accession>A0A5N5QP41</accession>
<feature type="compositionally biased region" description="Basic residues" evidence="10">
    <location>
        <begin position="786"/>
        <end position="805"/>
    </location>
</feature>
<keyword evidence="6" id="KW-0479">Metal-binding</keyword>
<dbReference type="CDD" id="cd08022">
    <property type="entry name" value="M28_PSMA_like"/>
    <property type="match status" value="1"/>
</dbReference>
<dbReference type="PANTHER" id="PTHR10404">
    <property type="entry name" value="N-ACETYLATED-ALPHA-LINKED ACIDIC DIPEPTIDASE"/>
    <property type="match status" value="1"/>
</dbReference>
<dbReference type="PROSITE" id="PS51462">
    <property type="entry name" value="NUDIX"/>
    <property type="match status" value="1"/>
</dbReference>
<protein>
    <submittedName>
        <fullName evidence="12">Vacuolar protein sorting-associated protein</fullName>
    </submittedName>
</protein>
<keyword evidence="9" id="KW-0464">Manganese</keyword>
<dbReference type="GO" id="GO:0140933">
    <property type="term" value="F:5'-(N(7)-methylguanosine 5'-triphospho)-[mRNA] hydrolase activity"/>
    <property type="evidence" value="ECO:0007669"/>
    <property type="project" value="InterPro"/>
</dbReference>
<dbReference type="InterPro" id="IPR020084">
    <property type="entry name" value="NUDIX_hydrolase_CS"/>
</dbReference>
<evidence type="ECO:0000256" key="3">
    <source>
        <dbReference type="ARBA" id="ARBA00005279"/>
    </source>
</evidence>
<keyword evidence="8" id="KW-0694">RNA-binding</keyword>
<evidence type="ECO:0000256" key="2">
    <source>
        <dbReference type="ARBA" id="ARBA00004496"/>
    </source>
</evidence>
<dbReference type="InterPro" id="IPR036757">
    <property type="entry name" value="TFR-like_dimer_dom_sf"/>
</dbReference>
<keyword evidence="5" id="KW-0963">Cytoplasm</keyword>
<evidence type="ECO:0000256" key="7">
    <source>
        <dbReference type="ARBA" id="ARBA00022801"/>
    </source>
</evidence>
<dbReference type="InterPro" id="IPR003137">
    <property type="entry name" value="PA_domain"/>
</dbReference>
<dbReference type="Pfam" id="PF04253">
    <property type="entry name" value="TFR_dimer"/>
    <property type="match status" value="1"/>
</dbReference>
<dbReference type="InterPro" id="IPR015797">
    <property type="entry name" value="NUDIX_hydrolase-like_dom_sf"/>
</dbReference>
<dbReference type="Gene3D" id="1.10.10.1050">
    <property type="entry name" value="Dcp2, box A domain"/>
    <property type="match status" value="1"/>
</dbReference>
<dbReference type="FunFam" id="1.10.10.1050:FF:000003">
    <property type="entry name" value="Decapping enzyme Dcp2, putative"/>
    <property type="match status" value="1"/>
</dbReference>
<evidence type="ECO:0000259" key="11">
    <source>
        <dbReference type="PROSITE" id="PS51462"/>
    </source>
</evidence>
<keyword evidence="13" id="KW-1185">Reference proteome</keyword>
<dbReference type="SUPFAM" id="SSF55811">
    <property type="entry name" value="Nudix"/>
    <property type="match status" value="1"/>
</dbReference>
<dbReference type="SUPFAM" id="SSF47672">
    <property type="entry name" value="Transferrin receptor-like dimerisation domain"/>
    <property type="match status" value="1"/>
</dbReference>
<dbReference type="EMBL" id="SSOP01000038">
    <property type="protein sequence ID" value="KAB5593419.1"/>
    <property type="molecule type" value="Genomic_DNA"/>
</dbReference>
<dbReference type="GO" id="GO:0030145">
    <property type="term" value="F:manganese ion binding"/>
    <property type="evidence" value="ECO:0007669"/>
    <property type="project" value="InterPro"/>
</dbReference>
<feature type="compositionally biased region" description="Pro residues" evidence="10">
    <location>
        <begin position="1398"/>
        <end position="1407"/>
    </location>
</feature>
<dbReference type="SMART" id="SM01125">
    <property type="entry name" value="DCP2"/>
    <property type="match status" value="1"/>
</dbReference>
<dbReference type="GO" id="GO:0005737">
    <property type="term" value="C:cytoplasm"/>
    <property type="evidence" value="ECO:0007669"/>
    <property type="project" value="UniProtKB-SubCell"/>
</dbReference>
<dbReference type="GO" id="GO:0004180">
    <property type="term" value="F:carboxypeptidase activity"/>
    <property type="evidence" value="ECO:0007669"/>
    <property type="project" value="TreeGrafter"/>
</dbReference>
<reference evidence="12 13" key="1">
    <citation type="journal article" date="2019" name="Fungal Biol. Biotechnol.">
        <title>Draft genome sequence of fastidious pathogen Ceratobasidium theobromae, which causes vascular-streak dieback in Theobroma cacao.</title>
        <authorList>
            <person name="Ali S.S."/>
            <person name="Asman A."/>
            <person name="Shao J."/>
            <person name="Firmansyah A.P."/>
            <person name="Susilo A.W."/>
            <person name="Rosmana A."/>
            <person name="McMahon P."/>
            <person name="Junaid M."/>
            <person name="Guest D."/>
            <person name="Kheng T.Y."/>
            <person name="Meinhardt L.W."/>
            <person name="Bailey B.A."/>
        </authorList>
    </citation>
    <scope>NUCLEOTIDE SEQUENCE [LARGE SCALE GENOMIC DNA]</scope>
    <source>
        <strain evidence="12 13">CT2</strain>
    </source>
</reference>
<dbReference type="InterPro" id="IPR007722">
    <property type="entry name" value="DCP2_BoxA"/>
</dbReference>
<dbReference type="InterPro" id="IPR007484">
    <property type="entry name" value="Peptidase_M28"/>
</dbReference>
<dbReference type="GO" id="GO:0003723">
    <property type="term" value="F:RNA binding"/>
    <property type="evidence" value="ECO:0007669"/>
    <property type="project" value="UniProtKB-KW"/>
</dbReference>
<dbReference type="Pfam" id="PF02225">
    <property type="entry name" value="PA"/>
    <property type="match status" value="1"/>
</dbReference>
<feature type="compositionally biased region" description="Low complexity" evidence="10">
    <location>
        <begin position="927"/>
        <end position="936"/>
    </location>
</feature>
<dbReference type="PROSITE" id="PS00893">
    <property type="entry name" value="NUDIX_BOX"/>
    <property type="match status" value="1"/>
</dbReference>
<dbReference type="FunFam" id="3.40.630.10:FF:000101">
    <property type="entry name" value="N-acetylated alpha-linked acidic dipeptidase like 1"/>
    <property type="match status" value="1"/>
</dbReference>
<evidence type="ECO:0000256" key="4">
    <source>
        <dbReference type="ARBA" id="ARBA00005634"/>
    </source>
</evidence>
<evidence type="ECO:0000256" key="10">
    <source>
        <dbReference type="SAM" id="MobiDB-lite"/>
    </source>
</evidence>
<dbReference type="Gene3D" id="3.90.79.10">
    <property type="entry name" value="Nucleoside Triphosphate Pyrophosphohydrolase"/>
    <property type="match status" value="1"/>
</dbReference>
<dbReference type="Pfam" id="PF05026">
    <property type="entry name" value="DCP2"/>
    <property type="match status" value="1"/>
</dbReference>
<evidence type="ECO:0000313" key="12">
    <source>
        <dbReference type="EMBL" id="KAB5593419.1"/>
    </source>
</evidence>
<comment type="similarity">
    <text evidence="3">Belongs to the Nudix hydrolase family. DCP2 subfamily.</text>
</comment>
<dbReference type="InterPro" id="IPR036189">
    <property type="entry name" value="DCP2_BoxA_sf"/>
</dbReference>
<dbReference type="FunFam" id="3.90.79.10:FF:000003">
    <property type="entry name" value="M7GpppN-mRNA hydrolase isoform 2"/>
    <property type="match status" value="1"/>
</dbReference>
<dbReference type="Gene3D" id="3.50.30.30">
    <property type="match status" value="1"/>
</dbReference>
<proteinExistence type="inferred from homology"/>
<dbReference type="OrthoDB" id="5841748at2759"/>
<feature type="region of interest" description="Disordered" evidence="10">
    <location>
        <begin position="1390"/>
        <end position="1440"/>
    </location>
</feature>
<feature type="region of interest" description="Disordered" evidence="10">
    <location>
        <begin position="1"/>
        <end position="23"/>
    </location>
</feature>
<feature type="compositionally biased region" description="Low complexity" evidence="10">
    <location>
        <begin position="1272"/>
        <end position="1285"/>
    </location>
</feature>
<comment type="caution">
    <text evidence="12">The sequence shown here is derived from an EMBL/GenBank/DDBJ whole genome shotgun (WGS) entry which is preliminary data.</text>
</comment>
<dbReference type="CDD" id="cd02121">
    <property type="entry name" value="PA_GCPII_like"/>
    <property type="match status" value="1"/>
</dbReference>